<accession>A0A285UDW1</accession>
<protein>
    <submittedName>
        <fullName evidence="3">VanZ family protein</fullName>
    </submittedName>
</protein>
<gene>
    <name evidence="3" type="ORF">SAMN05877842_104148</name>
</gene>
<reference evidence="4" key="1">
    <citation type="submission" date="2017-08" db="EMBL/GenBank/DDBJ databases">
        <authorList>
            <person name="Varghese N."/>
            <person name="Submissions S."/>
        </authorList>
    </citation>
    <scope>NUCLEOTIDE SEQUENCE [LARGE SCALE GENOMIC DNA]</scope>
    <source>
        <strain evidence="4">JC23</strain>
    </source>
</reference>
<proteinExistence type="predicted"/>
<feature type="transmembrane region" description="Helical" evidence="1">
    <location>
        <begin position="121"/>
        <end position="142"/>
    </location>
</feature>
<dbReference type="EMBL" id="OBQC01000004">
    <property type="protein sequence ID" value="SOC38481.1"/>
    <property type="molecule type" value="Genomic_DNA"/>
</dbReference>
<keyword evidence="4" id="KW-1185">Reference proteome</keyword>
<dbReference type="Proteomes" id="UP000219252">
    <property type="component" value="Unassembled WGS sequence"/>
</dbReference>
<dbReference type="RefSeq" id="WP_235864548.1">
    <property type="nucleotide sequence ID" value="NZ_OBQC01000004.1"/>
</dbReference>
<dbReference type="Pfam" id="PF04892">
    <property type="entry name" value="VanZ"/>
    <property type="match status" value="1"/>
</dbReference>
<dbReference type="NCBIfam" id="NF037970">
    <property type="entry name" value="vanZ_1"/>
    <property type="match status" value="1"/>
</dbReference>
<evidence type="ECO:0000313" key="4">
    <source>
        <dbReference type="Proteomes" id="UP000219252"/>
    </source>
</evidence>
<keyword evidence="1" id="KW-0812">Transmembrane</keyword>
<organism evidence="3 4">
    <name type="scientific">Ureibacillus acetophenoni</name>
    <dbReference type="NCBI Taxonomy" id="614649"/>
    <lineage>
        <taxon>Bacteria</taxon>
        <taxon>Bacillati</taxon>
        <taxon>Bacillota</taxon>
        <taxon>Bacilli</taxon>
        <taxon>Bacillales</taxon>
        <taxon>Caryophanaceae</taxon>
        <taxon>Ureibacillus</taxon>
    </lineage>
</organism>
<keyword evidence="1" id="KW-1133">Transmembrane helix</keyword>
<evidence type="ECO:0000259" key="2">
    <source>
        <dbReference type="Pfam" id="PF04892"/>
    </source>
</evidence>
<evidence type="ECO:0000313" key="3">
    <source>
        <dbReference type="EMBL" id="SOC38481.1"/>
    </source>
</evidence>
<dbReference type="InterPro" id="IPR016747">
    <property type="entry name" value="Phosphotransbutyrylase"/>
</dbReference>
<dbReference type="PIRSF" id="PIRSF019083">
    <property type="entry name" value="UCP019083_VanZ"/>
    <property type="match status" value="1"/>
</dbReference>
<keyword evidence="1" id="KW-0472">Membrane</keyword>
<feature type="transmembrane region" description="Helical" evidence="1">
    <location>
        <begin position="89"/>
        <end position="109"/>
    </location>
</feature>
<dbReference type="InterPro" id="IPR006976">
    <property type="entry name" value="VanZ-like"/>
</dbReference>
<feature type="transmembrane region" description="Helical" evidence="1">
    <location>
        <begin position="59"/>
        <end position="77"/>
    </location>
</feature>
<sequence length="148" mass="16502">MKKVAWIAVVLWMAFIFYMSHQPAHVSNELSKEVAKVIAVNFDMVANEEFQLGSFNGMIRKYAHFFLYLVLGLVVIFSLNKTGMRGTKAVLLSIAICVVFAITDEWHQLFVPGRGAQISDVLIDSCGAIVGVMSYVGIKLMVRKAIWA</sequence>
<dbReference type="AlphaFoldDB" id="A0A285UDW1"/>
<feature type="domain" description="VanZ-like" evidence="2">
    <location>
        <begin position="6"/>
        <end position="136"/>
    </location>
</feature>
<evidence type="ECO:0000256" key="1">
    <source>
        <dbReference type="SAM" id="Phobius"/>
    </source>
</evidence>
<name>A0A285UDW1_9BACL</name>